<gene>
    <name evidence="1" type="ORF">SmphiM12_344</name>
</gene>
<reference evidence="1 2" key="1">
    <citation type="journal article" date="2014" name="Virology">
        <title>The genome, proteome and phylogenetic analysis of Sinorhizobium meliloti phage PhiM12, the founder of a new group of T4-superfamily phages.</title>
        <authorList>
            <person name="Brewer T.E."/>
            <person name="Elizabeth Stroupe M."/>
            <person name="Jones K.M."/>
        </authorList>
    </citation>
    <scope>NUCLEOTIDE SEQUENCE [LARGE SCALE GENOMIC DNA]</scope>
</reference>
<evidence type="ECO:0000313" key="1">
    <source>
        <dbReference type="EMBL" id="AGR47976.1"/>
    </source>
</evidence>
<organism evidence="1 2">
    <name type="scientific">Sinorhizobium phage phiM12</name>
    <dbReference type="NCBI Taxonomy" id="1357423"/>
    <lineage>
        <taxon>Viruses</taxon>
        <taxon>Duplodnaviria</taxon>
        <taxon>Heunggongvirae</taxon>
        <taxon>Uroviricota</taxon>
        <taxon>Caudoviricetes</taxon>
        <taxon>Emdodecavirus</taxon>
        <taxon>Emdodecavirus M12</taxon>
    </lineage>
</organism>
<dbReference type="RefSeq" id="YP_009143178.1">
    <property type="nucleotide sequence ID" value="NC_027204.1"/>
</dbReference>
<dbReference type="KEGG" id="vg:24422944"/>
<proteinExistence type="predicted"/>
<dbReference type="Proteomes" id="UP000015089">
    <property type="component" value="Segment"/>
</dbReference>
<protein>
    <submittedName>
        <fullName evidence="1">Uncharacterized protein</fullName>
    </submittedName>
</protein>
<dbReference type="EMBL" id="KF381361">
    <property type="protein sequence ID" value="AGR47976.1"/>
    <property type="molecule type" value="Genomic_DNA"/>
</dbReference>
<dbReference type="GeneID" id="24422944"/>
<evidence type="ECO:0000313" key="2">
    <source>
        <dbReference type="Proteomes" id="UP000015089"/>
    </source>
</evidence>
<accession>S5M7E9</accession>
<keyword evidence="2" id="KW-1185">Reference proteome</keyword>
<reference evidence="1 2" key="2">
    <citation type="journal article" date="2014" name="Virology">
        <title>The structure of Sinorhizobium meliloti phage PhiM12, which has a novel T=19l triangulation number and is the founder of a new group of T4-superfamily phages.</title>
        <authorList>
            <person name="Stroupe M.E."/>
            <person name="Brewer T.E."/>
            <person name="Sousa D.R."/>
            <person name="Jones K.M."/>
        </authorList>
    </citation>
    <scope>NUCLEOTIDE SEQUENCE [LARGE SCALE GENOMIC DNA]</scope>
</reference>
<name>S5M7E9_9CAUD</name>
<sequence length="95" mass="10718">MKGPRSLIVTTTDFPFRWLVTLSFVPNLRDLCAAVMAFWSIRAPEAVCRPCSAYHEAPPQSLDVSFDSTVEHADRTIDSPTATMFRYFNDTFLGL</sequence>